<accession>A0A9P6DB83</accession>
<proteinExistence type="predicted"/>
<sequence>MSVHYEFLELVSVVRLTRQKEFTRPLRHASRLGRTKLATVANIISLVGLIVSGQFRQLLVVPLLNVHHDGSPNNEYWHLY</sequence>
<comment type="caution">
    <text evidence="1">The sequence shown here is derived from an EMBL/GenBank/DDBJ whole genome shotgun (WGS) entry which is preliminary data.</text>
</comment>
<dbReference type="AlphaFoldDB" id="A0A9P6DB83"/>
<reference evidence="1" key="1">
    <citation type="submission" date="2020-11" db="EMBL/GenBank/DDBJ databases">
        <authorList>
            <consortium name="DOE Joint Genome Institute"/>
            <person name="Ahrendt S."/>
            <person name="Riley R."/>
            <person name="Andreopoulos W."/>
            <person name="Labutti K."/>
            <person name="Pangilinan J."/>
            <person name="Ruiz-Duenas F.J."/>
            <person name="Barrasa J.M."/>
            <person name="Sanchez-Garcia M."/>
            <person name="Camarero S."/>
            <person name="Miyauchi S."/>
            <person name="Serrano A."/>
            <person name="Linde D."/>
            <person name="Babiker R."/>
            <person name="Drula E."/>
            <person name="Ayuso-Fernandez I."/>
            <person name="Pacheco R."/>
            <person name="Padilla G."/>
            <person name="Ferreira P."/>
            <person name="Barriuso J."/>
            <person name="Kellner H."/>
            <person name="Castanera R."/>
            <person name="Alfaro M."/>
            <person name="Ramirez L."/>
            <person name="Pisabarro A.G."/>
            <person name="Kuo A."/>
            <person name="Tritt A."/>
            <person name="Lipzen A."/>
            <person name="He G."/>
            <person name="Yan M."/>
            <person name="Ng V."/>
            <person name="Cullen D."/>
            <person name="Martin F."/>
            <person name="Rosso M.-N."/>
            <person name="Henrissat B."/>
            <person name="Hibbett D."/>
            <person name="Martinez A.T."/>
            <person name="Grigoriev I.V."/>
        </authorList>
    </citation>
    <scope>NUCLEOTIDE SEQUENCE</scope>
    <source>
        <strain evidence="1">ATCC 90797</strain>
    </source>
</reference>
<dbReference type="Proteomes" id="UP000807025">
    <property type="component" value="Unassembled WGS sequence"/>
</dbReference>
<evidence type="ECO:0000313" key="1">
    <source>
        <dbReference type="EMBL" id="KAF9490449.1"/>
    </source>
</evidence>
<dbReference type="EMBL" id="MU154641">
    <property type="protein sequence ID" value="KAF9490449.1"/>
    <property type="molecule type" value="Genomic_DNA"/>
</dbReference>
<organism evidence="1 2">
    <name type="scientific">Pleurotus eryngii</name>
    <name type="common">Boletus of the steppes</name>
    <dbReference type="NCBI Taxonomy" id="5323"/>
    <lineage>
        <taxon>Eukaryota</taxon>
        <taxon>Fungi</taxon>
        <taxon>Dikarya</taxon>
        <taxon>Basidiomycota</taxon>
        <taxon>Agaricomycotina</taxon>
        <taxon>Agaricomycetes</taxon>
        <taxon>Agaricomycetidae</taxon>
        <taxon>Agaricales</taxon>
        <taxon>Pleurotineae</taxon>
        <taxon>Pleurotaceae</taxon>
        <taxon>Pleurotus</taxon>
    </lineage>
</organism>
<evidence type="ECO:0000313" key="2">
    <source>
        <dbReference type="Proteomes" id="UP000807025"/>
    </source>
</evidence>
<keyword evidence="2" id="KW-1185">Reference proteome</keyword>
<protein>
    <submittedName>
        <fullName evidence="1">Uncharacterized protein</fullName>
    </submittedName>
</protein>
<gene>
    <name evidence="1" type="ORF">BDN71DRAFT_188324</name>
</gene>
<name>A0A9P6DB83_PLEER</name>